<dbReference type="InterPro" id="IPR008983">
    <property type="entry name" value="Tumour_necrosis_fac-like_dom"/>
</dbReference>
<feature type="compositionally biased region" description="Polar residues" evidence="4">
    <location>
        <begin position="336"/>
        <end position="356"/>
    </location>
</feature>
<dbReference type="Pfam" id="PF00386">
    <property type="entry name" value="C1q"/>
    <property type="match status" value="1"/>
</dbReference>
<sequence>VAGFTWTSHTPNGTRITNCVGDNVTLHWSFETSPGEIIQSVRWFVYNEGAQAEKPLANYVFGVFFKMPSVKTRVEFLANAGIQLFNVSARDFGTYVLRVSLSRNRFLVTEEQWAVISLPDKPVLAEGRLVAMVLPETRFSEDTQEHHVQLECGRVLNDDQSDISVVWTTPHGKTLESSYYKDGVFILLLPNPVVGGAYSCRLDKVSTNINCLRDDKALTQPSFVHVDGMASRLAVVEAGLRTLKQDPDVGVDGAQVRLKLLEASQQTLVQEKLLLTQRVRTLEASHQSLTDHVQSLEEGQVFLNESLAETQQALTDGDDSLDKKVENLEASQQSLTEDSQRLSGQMQSVEASQQSLTEEDSRLSKLIQTLTEDNGRLKEQNQKLTDQLQNVTTAIRDYNNGPDVAFTAYAGASEIKAVSGAVIILDAVITNNGGAYSGTTGKFTAPSDGLYFFHCSLEVDKLYSGVDMMLNGNKQVQADRGIVTVEIRRLKQWFCHWQLVTRSISHIEAAVKRYGEGKRNRSSVALKSNSTQPHDLGVEIIPTHTPHHHPLLLPPQ</sequence>
<dbReference type="InterPro" id="IPR050822">
    <property type="entry name" value="Cerebellin_Synaptic_Org"/>
</dbReference>
<accession>A0ABD0L4W6</accession>
<dbReference type="Gene3D" id="1.10.287.1490">
    <property type="match status" value="1"/>
</dbReference>
<dbReference type="PANTHER" id="PTHR22923:SF116">
    <property type="entry name" value="C1Q DOMAIN-CONTAINING PROTEIN"/>
    <property type="match status" value="1"/>
</dbReference>
<proteinExistence type="predicted"/>
<evidence type="ECO:0000256" key="4">
    <source>
        <dbReference type="SAM" id="MobiDB-lite"/>
    </source>
</evidence>
<organism evidence="6 7">
    <name type="scientific">Batillaria attramentaria</name>
    <dbReference type="NCBI Taxonomy" id="370345"/>
    <lineage>
        <taxon>Eukaryota</taxon>
        <taxon>Metazoa</taxon>
        <taxon>Spiralia</taxon>
        <taxon>Lophotrochozoa</taxon>
        <taxon>Mollusca</taxon>
        <taxon>Gastropoda</taxon>
        <taxon>Caenogastropoda</taxon>
        <taxon>Sorbeoconcha</taxon>
        <taxon>Cerithioidea</taxon>
        <taxon>Batillariidae</taxon>
        <taxon>Batillaria</taxon>
    </lineage>
</organism>
<dbReference type="AlphaFoldDB" id="A0ABD0L4W6"/>
<comment type="subcellular location">
    <subcellularLocation>
        <location evidence="1">Secreted</location>
    </subcellularLocation>
</comment>
<evidence type="ECO:0000313" key="7">
    <source>
        <dbReference type="Proteomes" id="UP001519460"/>
    </source>
</evidence>
<reference evidence="6 7" key="1">
    <citation type="journal article" date="2023" name="Sci. Data">
        <title>Genome assembly of the Korean intertidal mud-creeper Batillaria attramentaria.</title>
        <authorList>
            <person name="Patra A.K."/>
            <person name="Ho P.T."/>
            <person name="Jun S."/>
            <person name="Lee S.J."/>
            <person name="Kim Y."/>
            <person name="Won Y.J."/>
        </authorList>
    </citation>
    <scope>NUCLEOTIDE SEQUENCE [LARGE SCALE GENOMIC DNA]</scope>
    <source>
        <strain evidence="6">Wonlab-2016</strain>
    </source>
</reference>
<dbReference type="Gene3D" id="2.60.120.40">
    <property type="match status" value="1"/>
</dbReference>
<evidence type="ECO:0000256" key="3">
    <source>
        <dbReference type="ARBA" id="ARBA00022729"/>
    </source>
</evidence>
<dbReference type="PANTHER" id="PTHR22923">
    <property type="entry name" value="CEREBELLIN-RELATED"/>
    <property type="match status" value="1"/>
</dbReference>
<dbReference type="Gene3D" id="2.60.40.10">
    <property type="entry name" value="Immunoglobulins"/>
    <property type="match status" value="1"/>
</dbReference>
<dbReference type="InterPro" id="IPR036179">
    <property type="entry name" value="Ig-like_dom_sf"/>
</dbReference>
<feature type="domain" description="C1q" evidence="5">
    <location>
        <begin position="405"/>
        <end position="477"/>
    </location>
</feature>
<keyword evidence="7" id="KW-1185">Reference proteome</keyword>
<protein>
    <recommendedName>
        <fullName evidence="5">C1q domain-containing protein</fullName>
    </recommendedName>
</protein>
<gene>
    <name evidence="6" type="ORF">BaRGS_00014570</name>
</gene>
<dbReference type="InterPro" id="IPR013783">
    <property type="entry name" value="Ig-like_fold"/>
</dbReference>
<evidence type="ECO:0000313" key="6">
    <source>
        <dbReference type="EMBL" id="KAK7494097.1"/>
    </source>
</evidence>
<feature type="region of interest" description="Disordered" evidence="4">
    <location>
        <begin position="336"/>
        <end position="358"/>
    </location>
</feature>
<keyword evidence="2" id="KW-0964">Secreted</keyword>
<evidence type="ECO:0000259" key="5">
    <source>
        <dbReference type="Pfam" id="PF00386"/>
    </source>
</evidence>
<dbReference type="EMBL" id="JACVVK020000086">
    <property type="protein sequence ID" value="KAK7494097.1"/>
    <property type="molecule type" value="Genomic_DNA"/>
</dbReference>
<name>A0ABD0L4W6_9CAEN</name>
<dbReference type="SUPFAM" id="SSF49842">
    <property type="entry name" value="TNF-like"/>
    <property type="match status" value="1"/>
</dbReference>
<dbReference type="InterPro" id="IPR001073">
    <property type="entry name" value="C1q_dom"/>
</dbReference>
<comment type="caution">
    <text evidence="6">The sequence shown here is derived from an EMBL/GenBank/DDBJ whole genome shotgun (WGS) entry which is preliminary data.</text>
</comment>
<keyword evidence="3" id="KW-0732">Signal</keyword>
<evidence type="ECO:0000256" key="1">
    <source>
        <dbReference type="ARBA" id="ARBA00004613"/>
    </source>
</evidence>
<dbReference type="Proteomes" id="UP001519460">
    <property type="component" value="Unassembled WGS sequence"/>
</dbReference>
<feature type="non-terminal residue" evidence="6">
    <location>
        <position position="1"/>
    </location>
</feature>
<dbReference type="SUPFAM" id="SSF48726">
    <property type="entry name" value="Immunoglobulin"/>
    <property type="match status" value="1"/>
</dbReference>
<evidence type="ECO:0000256" key="2">
    <source>
        <dbReference type="ARBA" id="ARBA00022525"/>
    </source>
</evidence>
<dbReference type="GO" id="GO:0005576">
    <property type="term" value="C:extracellular region"/>
    <property type="evidence" value="ECO:0007669"/>
    <property type="project" value="UniProtKB-SubCell"/>
</dbReference>